<dbReference type="AlphaFoldDB" id="A0AAQ3TFM0"/>
<reference evidence="1 2" key="1">
    <citation type="submission" date="2024-02" db="EMBL/GenBank/DDBJ databases">
        <title>High-quality chromosome-scale genome assembly of Pensacola bahiagrass (Paspalum notatum Flugge var. saurae).</title>
        <authorList>
            <person name="Vega J.M."/>
            <person name="Podio M."/>
            <person name="Orjuela J."/>
            <person name="Siena L.A."/>
            <person name="Pessino S.C."/>
            <person name="Combes M.C."/>
            <person name="Mariac C."/>
            <person name="Albertini E."/>
            <person name="Pupilli F."/>
            <person name="Ortiz J.P.A."/>
            <person name="Leblanc O."/>
        </authorList>
    </citation>
    <scope>NUCLEOTIDE SEQUENCE [LARGE SCALE GENOMIC DNA]</scope>
    <source>
        <strain evidence="1">R1</strain>
        <tissue evidence="1">Leaf</tissue>
    </source>
</reference>
<dbReference type="EMBL" id="CP144748">
    <property type="protein sequence ID" value="WVZ70772.1"/>
    <property type="molecule type" value="Genomic_DNA"/>
</dbReference>
<dbReference type="Proteomes" id="UP001341281">
    <property type="component" value="Chromosome 04"/>
</dbReference>
<accession>A0AAQ3TFM0</accession>
<protein>
    <submittedName>
        <fullName evidence="1">Uncharacterized protein</fullName>
    </submittedName>
</protein>
<gene>
    <name evidence="1" type="ORF">U9M48_019412</name>
</gene>
<keyword evidence="2" id="KW-1185">Reference proteome</keyword>
<organism evidence="1 2">
    <name type="scientific">Paspalum notatum var. saurae</name>
    <dbReference type="NCBI Taxonomy" id="547442"/>
    <lineage>
        <taxon>Eukaryota</taxon>
        <taxon>Viridiplantae</taxon>
        <taxon>Streptophyta</taxon>
        <taxon>Embryophyta</taxon>
        <taxon>Tracheophyta</taxon>
        <taxon>Spermatophyta</taxon>
        <taxon>Magnoliopsida</taxon>
        <taxon>Liliopsida</taxon>
        <taxon>Poales</taxon>
        <taxon>Poaceae</taxon>
        <taxon>PACMAD clade</taxon>
        <taxon>Panicoideae</taxon>
        <taxon>Andropogonodae</taxon>
        <taxon>Paspaleae</taxon>
        <taxon>Paspalinae</taxon>
        <taxon>Paspalum</taxon>
    </lineage>
</organism>
<evidence type="ECO:0000313" key="1">
    <source>
        <dbReference type="EMBL" id="WVZ70772.1"/>
    </source>
</evidence>
<proteinExistence type="predicted"/>
<name>A0AAQ3TFM0_PASNO</name>
<sequence length="128" mass="14035">MAREQERSCCLLCGDGGGRQWREGNAAAAGSRWGRGGTVAAAVENESKGENGKKRKERDCEVELKHLLADVSTLAEPNQPGHQVGTLLNVRLIVGVCPELVHKLQLPLLRVYGDLPFDEEALPLFFWV</sequence>
<evidence type="ECO:0000313" key="2">
    <source>
        <dbReference type="Proteomes" id="UP001341281"/>
    </source>
</evidence>